<dbReference type="AlphaFoldDB" id="A0A087GZ10"/>
<dbReference type="Proteomes" id="UP000029120">
    <property type="component" value="Chromosome 5"/>
</dbReference>
<feature type="domain" description="UspA" evidence="1">
    <location>
        <begin position="44"/>
        <end position="197"/>
    </location>
</feature>
<dbReference type="Gene3D" id="3.40.50.620">
    <property type="entry name" value="HUPs"/>
    <property type="match status" value="1"/>
</dbReference>
<protein>
    <recommendedName>
        <fullName evidence="1">UspA domain-containing protein</fullName>
    </recommendedName>
</protein>
<dbReference type="CDD" id="cd23659">
    <property type="entry name" value="USP_At3g01520-like"/>
    <property type="match status" value="1"/>
</dbReference>
<dbReference type="InterPro" id="IPR006016">
    <property type="entry name" value="UspA"/>
</dbReference>
<name>A0A087GZ10_ARAAL</name>
<evidence type="ECO:0000259" key="1">
    <source>
        <dbReference type="Pfam" id="PF00582"/>
    </source>
</evidence>
<evidence type="ECO:0000313" key="2">
    <source>
        <dbReference type="EMBL" id="KFK35112.1"/>
    </source>
</evidence>
<dbReference type="OrthoDB" id="843225at2759"/>
<dbReference type="SUPFAM" id="SSF52402">
    <property type="entry name" value="Adenine nucleotide alpha hydrolases-like"/>
    <property type="match status" value="1"/>
</dbReference>
<dbReference type="PRINTS" id="PR01438">
    <property type="entry name" value="UNVRSLSTRESS"/>
</dbReference>
<dbReference type="Gramene" id="KFK35112">
    <property type="protein sequence ID" value="KFK35112"/>
    <property type="gene ID" value="AALP_AA5G237800"/>
</dbReference>
<proteinExistence type="predicted"/>
<dbReference type="Pfam" id="PF00582">
    <property type="entry name" value="Usp"/>
    <property type="match status" value="1"/>
</dbReference>
<gene>
    <name evidence="2" type="ordered locus">AALP_Aa5g237800</name>
</gene>
<dbReference type="InterPro" id="IPR014729">
    <property type="entry name" value="Rossmann-like_a/b/a_fold"/>
</dbReference>
<dbReference type="PANTHER" id="PTHR31964">
    <property type="entry name" value="ADENINE NUCLEOTIDE ALPHA HYDROLASES-LIKE SUPERFAMILY PROTEIN"/>
    <property type="match status" value="1"/>
</dbReference>
<reference evidence="3" key="1">
    <citation type="journal article" date="2015" name="Nat. Plants">
        <title>Genome expansion of Arabis alpina linked with retrotransposition and reduced symmetric DNA methylation.</title>
        <authorList>
            <person name="Willing E.M."/>
            <person name="Rawat V."/>
            <person name="Mandakova T."/>
            <person name="Maumus F."/>
            <person name="James G.V."/>
            <person name="Nordstroem K.J."/>
            <person name="Becker C."/>
            <person name="Warthmann N."/>
            <person name="Chica C."/>
            <person name="Szarzynska B."/>
            <person name="Zytnicki M."/>
            <person name="Albani M.C."/>
            <person name="Kiefer C."/>
            <person name="Bergonzi S."/>
            <person name="Castaings L."/>
            <person name="Mateos J.L."/>
            <person name="Berns M.C."/>
            <person name="Bujdoso N."/>
            <person name="Piofczyk T."/>
            <person name="de Lorenzo L."/>
            <person name="Barrero-Sicilia C."/>
            <person name="Mateos I."/>
            <person name="Piednoel M."/>
            <person name="Hagmann J."/>
            <person name="Chen-Min-Tao R."/>
            <person name="Iglesias-Fernandez R."/>
            <person name="Schuster S.C."/>
            <person name="Alonso-Blanco C."/>
            <person name="Roudier F."/>
            <person name="Carbonero P."/>
            <person name="Paz-Ares J."/>
            <person name="Davis S.J."/>
            <person name="Pecinka A."/>
            <person name="Quesneville H."/>
            <person name="Colot V."/>
            <person name="Lysak M.A."/>
            <person name="Weigel D."/>
            <person name="Coupland G."/>
            <person name="Schneeberger K."/>
        </authorList>
    </citation>
    <scope>NUCLEOTIDE SEQUENCE [LARGE SCALE GENOMIC DNA]</scope>
    <source>
        <strain evidence="3">cv. Pajares</strain>
    </source>
</reference>
<dbReference type="InterPro" id="IPR006015">
    <property type="entry name" value="Universal_stress_UspA"/>
</dbReference>
<accession>A0A087GZ10</accession>
<keyword evidence="3" id="KW-1185">Reference proteome</keyword>
<dbReference type="GO" id="GO:0009737">
    <property type="term" value="P:response to abscisic acid"/>
    <property type="evidence" value="ECO:0007669"/>
    <property type="project" value="EnsemblPlants"/>
</dbReference>
<evidence type="ECO:0000313" key="3">
    <source>
        <dbReference type="Proteomes" id="UP000029120"/>
    </source>
</evidence>
<dbReference type="eggNOG" id="ENOG502RXWD">
    <property type="taxonomic scope" value="Eukaryota"/>
</dbReference>
<dbReference type="PANTHER" id="PTHR31964:SF124">
    <property type="entry name" value="ADENINE NUCLEOTIDE ALPHA HYDROLASES-LIKE SUPERFAMILY PROTEIN"/>
    <property type="match status" value="1"/>
</dbReference>
<sequence length="207" mass="22421">METYVDAIGAGDTAATTTTSGAGDTAAKMMETATAAKPIKKKLKVMVAIDESKNSFYALEWAVEHLRDVISAEPETNQEGGLLTLVHVHPTYLQYIYPTGGTASADSVPESMRKAREENTTKLFTRALEICRGKMVKTETMIIEGDAKEMICQAVEQTHVDLLVVGSRGLGMIKRALLGSVSDYCAQHAKCPILIVRPPKETSTSKQ</sequence>
<dbReference type="EMBL" id="CM002873">
    <property type="protein sequence ID" value="KFK35112.1"/>
    <property type="molecule type" value="Genomic_DNA"/>
</dbReference>
<organism evidence="2 3">
    <name type="scientific">Arabis alpina</name>
    <name type="common">Alpine rock-cress</name>
    <dbReference type="NCBI Taxonomy" id="50452"/>
    <lineage>
        <taxon>Eukaryota</taxon>
        <taxon>Viridiplantae</taxon>
        <taxon>Streptophyta</taxon>
        <taxon>Embryophyta</taxon>
        <taxon>Tracheophyta</taxon>
        <taxon>Spermatophyta</taxon>
        <taxon>Magnoliopsida</taxon>
        <taxon>eudicotyledons</taxon>
        <taxon>Gunneridae</taxon>
        <taxon>Pentapetalae</taxon>
        <taxon>rosids</taxon>
        <taxon>malvids</taxon>
        <taxon>Brassicales</taxon>
        <taxon>Brassicaceae</taxon>
        <taxon>Arabideae</taxon>
        <taxon>Arabis</taxon>
    </lineage>
</organism>